<feature type="domain" description="ABM" evidence="1">
    <location>
        <begin position="3"/>
        <end position="92"/>
    </location>
</feature>
<dbReference type="InterPro" id="IPR011008">
    <property type="entry name" value="Dimeric_a/b-barrel"/>
</dbReference>
<accession>A0ABY8F6W2</accession>
<dbReference type="GO" id="GO:0004497">
    <property type="term" value="F:monooxygenase activity"/>
    <property type="evidence" value="ECO:0007669"/>
    <property type="project" value="UniProtKB-KW"/>
</dbReference>
<reference evidence="2 3" key="1">
    <citation type="submission" date="2023-03" db="EMBL/GenBank/DDBJ databases">
        <title>Roseibium porphyridii sp. nov. and Roseibium rhodosorbium sp. nov. isolated from marine algae, Porphyridium cruentum and Rhodosorus marinus, respectively.</title>
        <authorList>
            <person name="Lee M.W."/>
            <person name="Choi B.J."/>
            <person name="Lee J.K."/>
            <person name="Choi D.G."/>
            <person name="Baek J.H."/>
            <person name="Bayburt H."/>
            <person name="Kim J.M."/>
            <person name="Han D.M."/>
            <person name="Kim K.H."/>
            <person name="Jeon C.O."/>
        </authorList>
    </citation>
    <scope>NUCLEOTIDE SEQUENCE [LARGE SCALE GENOMIC DNA]</scope>
    <source>
        <strain evidence="2 3">KMA01</strain>
    </source>
</reference>
<dbReference type="EMBL" id="CP120863">
    <property type="protein sequence ID" value="WFE88413.1"/>
    <property type="molecule type" value="Genomic_DNA"/>
</dbReference>
<evidence type="ECO:0000313" key="2">
    <source>
        <dbReference type="EMBL" id="WFE88413.1"/>
    </source>
</evidence>
<dbReference type="Gene3D" id="3.30.70.100">
    <property type="match status" value="1"/>
</dbReference>
<dbReference type="PROSITE" id="PS51725">
    <property type="entry name" value="ABM"/>
    <property type="match status" value="1"/>
</dbReference>
<dbReference type="RefSeq" id="WP_265681092.1">
    <property type="nucleotide sequence ID" value="NZ_CP120863.1"/>
</dbReference>
<keyword evidence="2" id="KW-0560">Oxidoreductase</keyword>
<keyword evidence="3" id="KW-1185">Reference proteome</keyword>
<sequence length="95" mass="10664">MTHIVTFELTSADGASDSLATFLETILPETRRFEGCKNAEFALSESAPAQALLIEKWQSKTAFEAYLNWRVERGDYARLRKLLAAEPALTHFTQA</sequence>
<organism evidence="2 3">
    <name type="scientific">Roseibium porphyridii</name>
    <dbReference type="NCBI Taxonomy" id="2866279"/>
    <lineage>
        <taxon>Bacteria</taxon>
        <taxon>Pseudomonadati</taxon>
        <taxon>Pseudomonadota</taxon>
        <taxon>Alphaproteobacteria</taxon>
        <taxon>Hyphomicrobiales</taxon>
        <taxon>Stappiaceae</taxon>
        <taxon>Roseibium</taxon>
    </lineage>
</organism>
<dbReference type="Proteomes" id="UP001209803">
    <property type="component" value="Chromosome"/>
</dbReference>
<evidence type="ECO:0000259" key="1">
    <source>
        <dbReference type="PROSITE" id="PS51725"/>
    </source>
</evidence>
<proteinExistence type="predicted"/>
<dbReference type="SUPFAM" id="SSF54909">
    <property type="entry name" value="Dimeric alpha+beta barrel"/>
    <property type="match status" value="1"/>
</dbReference>
<protein>
    <submittedName>
        <fullName evidence="2">Antibiotic biosynthesis monooxygenase</fullName>
    </submittedName>
</protein>
<gene>
    <name evidence="2" type="ORF">K1718_19915</name>
</gene>
<dbReference type="InterPro" id="IPR007138">
    <property type="entry name" value="ABM_dom"/>
</dbReference>
<dbReference type="Pfam" id="PF03992">
    <property type="entry name" value="ABM"/>
    <property type="match status" value="1"/>
</dbReference>
<keyword evidence="2" id="KW-0503">Monooxygenase</keyword>
<name>A0ABY8F6W2_9HYPH</name>
<evidence type="ECO:0000313" key="3">
    <source>
        <dbReference type="Proteomes" id="UP001209803"/>
    </source>
</evidence>